<dbReference type="Pfam" id="PF07589">
    <property type="entry name" value="PEP-CTERM"/>
    <property type="match status" value="1"/>
</dbReference>
<evidence type="ECO:0000313" key="4">
    <source>
        <dbReference type="Proteomes" id="UP000450676"/>
    </source>
</evidence>
<dbReference type="InterPro" id="IPR013424">
    <property type="entry name" value="Ice-binding_C"/>
</dbReference>
<dbReference type="Gene3D" id="2.60.120.260">
    <property type="entry name" value="Galactose-binding domain-like"/>
    <property type="match status" value="1"/>
</dbReference>
<sequence length="207" mass="22361">MYTIRSVLLAAALFCASPLPHATELIQNGNFEGADKSMWLLSGDSFYQLYALDTSGTPLANPANNVFADGNYLSPGVIGQKINTLATATYTLSFDFQRYSLPNDPVQTVFQVKFNGVSLMLESDITSDWLHVVIPNLTAATGESLLEFYNLNASYYNQLDNISLFETRDGTPTDPTGPGTVPEPATLAILAAGLALMAGVRRRASRP</sequence>
<evidence type="ECO:0000313" key="3">
    <source>
        <dbReference type="EMBL" id="MYN10518.1"/>
    </source>
</evidence>
<dbReference type="Proteomes" id="UP000450676">
    <property type="component" value="Unassembled WGS sequence"/>
</dbReference>
<dbReference type="EMBL" id="WWCU01000039">
    <property type="protein sequence ID" value="MYN10518.1"/>
    <property type="molecule type" value="Genomic_DNA"/>
</dbReference>
<dbReference type="NCBIfam" id="TIGR02595">
    <property type="entry name" value="PEP_CTERM"/>
    <property type="match status" value="1"/>
</dbReference>
<evidence type="ECO:0000256" key="1">
    <source>
        <dbReference type="SAM" id="SignalP"/>
    </source>
</evidence>
<gene>
    <name evidence="3" type="ORF">GTP77_24675</name>
</gene>
<proteinExistence type="predicted"/>
<keyword evidence="4" id="KW-1185">Reference proteome</keyword>
<feature type="domain" description="Ice-binding protein C-terminal" evidence="2">
    <location>
        <begin position="180"/>
        <end position="203"/>
    </location>
</feature>
<accession>A0A7X4HFW4</accession>
<evidence type="ECO:0000259" key="2">
    <source>
        <dbReference type="Pfam" id="PF07589"/>
    </source>
</evidence>
<dbReference type="RefSeq" id="WP_161074806.1">
    <property type="nucleotide sequence ID" value="NZ_WWCU01000039.1"/>
</dbReference>
<keyword evidence="1" id="KW-0732">Signal</keyword>
<feature type="chain" id="PRO_5030510457" evidence="1">
    <location>
        <begin position="23"/>
        <end position="207"/>
    </location>
</feature>
<comment type="caution">
    <text evidence="3">The sequence shown here is derived from an EMBL/GenBank/DDBJ whole genome shotgun (WGS) entry which is preliminary data.</text>
</comment>
<reference evidence="3 4" key="1">
    <citation type="submission" date="2019-12" db="EMBL/GenBank/DDBJ databases">
        <title>Novel species isolated from a subtropical stream in China.</title>
        <authorList>
            <person name="Lu H."/>
        </authorList>
    </citation>
    <scope>NUCLEOTIDE SEQUENCE [LARGE SCALE GENOMIC DNA]</scope>
    <source>
        <strain evidence="3 4">FT127W</strain>
    </source>
</reference>
<feature type="signal peptide" evidence="1">
    <location>
        <begin position="1"/>
        <end position="22"/>
    </location>
</feature>
<protein>
    <submittedName>
        <fullName evidence="3">PEP-CTERM sorting domain-containing protein</fullName>
    </submittedName>
</protein>
<organism evidence="3 4">
    <name type="scientific">Pseudoduganella aquatica</name>
    <dbReference type="NCBI Taxonomy" id="2660641"/>
    <lineage>
        <taxon>Bacteria</taxon>
        <taxon>Pseudomonadati</taxon>
        <taxon>Pseudomonadota</taxon>
        <taxon>Betaproteobacteria</taxon>
        <taxon>Burkholderiales</taxon>
        <taxon>Oxalobacteraceae</taxon>
        <taxon>Telluria group</taxon>
        <taxon>Pseudoduganella</taxon>
    </lineage>
</organism>
<dbReference type="AlphaFoldDB" id="A0A7X4HFW4"/>
<name>A0A7X4HFW4_9BURK</name>